<reference evidence="1 2" key="1">
    <citation type="journal article" date="2022" name="Hortic Res">
        <title>A haplotype resolved chromosomal level avocado genome allows analysis of novel avocado genes.</title>
        <authorList>
            <person name="Nath O."/>
            <person name="Fletcher S.J."/>
            <person name="Hayward A."/>
            <person name="Shaw L.M."/>
            <person name="Masouleh A.K."/>
            <person name="Furtado A."/>
            <person name="Henry R.J."/>
            <person name="Mitter N."/>
        </authorList>
    </citation>
    <scope>NUCLEOTIDE SEQUENCE [LARGE SCALE GENOMIC DNA]</scope>
    <source>
        <strain evidence="2">cv. Hass</strain>
    </source>
</reference>
<dbReference type="Proteomes" id="UP001234297">
    <property type="component" value="Chromosome 3"/>
</dbReference>
<protein>
    <submittedName>
        <fullName evidence="1">Uncharacterized protein</fullName>
    </submittedName>
</protein>
<comment type="caution">
    <text evidence="1">The sequence shown here is derived from an EMBL/GenBank/DDBJ whole genome shotgun (WGS) entry which is preliminary data.</text>
</comment>
<evidence type="ECO:0000313" key="2">
    <source>
        <dbReference type="Proteomes" id="UP001234297"/>
    </source>
</evidence>
<dbReference type="EMBL" id="CM056811">
    <property type="protein sequence ID" value="KAJ8635537.1"/>
    <property type="molecule type" value="Genomic_DNA"/>
</dbReference>
<accession>A0ACC2LR28</accession>
<sequence>MAGSIGNLYRSIGYLSSTYVQPGLDKNTLLNPKVPYLPFGQGTRPLLLLQNAQKTPKFYTCSSCDYGLYGTQDHGYVTDERGVACPRCKNAMTAEKTYVANNAAGSSSVVNGGFVKGLVTYTVMDDLVVKPMSTISSIALFNEFKVKDVGDVEERVVQVGMNEGLAILEASFKSNTVLTDTFLGNEVKKACFFPS</sequence>
<evidence type="ECO:0000313" key="1">
    <source>
        <dbReference type="EMBL" id="KAJ8635537.1"/>
    </source>
</evidence>
<organism evidence="1 2">
    <name type="scientific">Persea americana</name>
    <name type="common">Avocado</name>
    <dbReference type="NCBI Taxonomy" id="3435"/>
    <lineage>
        <taxon>Eukaryota</taxon>
        <taxon>Viridiplantae</taxon>
        <taxon>Streptophyta</taxon>
        <taxon>Embryophyta</taxon>
        <taxon>Tracheophyta</taxon>
        <taxon>Spermatophyta</taxon>
        <taxon>Magnoliopsida</taxon>
        <taxon>Magnoliidae</taxon>
        <taxon>Laurales</taxon>
        <taxon>Lauraceae</taxon>
        <taxon>Persea</taxon>
    </lineage>
</organism>
<keyword evidence="2" id="KW-1185">Reference proteome</keyword>
<name>A0ACC2LR28_PERAE</name>
<gene>
    <name evidence="1" type="ORF">MRB53_009804</name>
</gene>
<proteinExistence type="predicted"/>